<gene>
    <name evidence="7" type="primary">rex</name>
    <name evidence="9" type="ORF">Ana3638_22185</name>
</gene>
<comment type="similarity">
    <text evidence="7">Belongs to the transcriptional regulatory Rex family.</text>
</comment>
<keyword evidence="6 7" id="KW-0804">Transcription</keyword>
<keyword evidence="2 7" id="KW-0678">Repressor</keyword>
<evidence type="ECO:0000256" key="1">
    <source>
        <dbReference type="ARBA" id="ARBA00022490"/>
    </source>
</evidence>
<name>A0A6P1TUH7_9FIRM</name>
<dbReference type="Pfam" id="PF02629">
    <property type="entry name" value="CoA_binding"/>
    <property type="match status" value="1"/>
</dbReference>
<dbReference type="InterPro" id="IPR022876">
    <property type="entry name" value="Tscrpt_rep_Rex"/>
</dbReference>
<dbReference type="Gene3D" id="1.10.10.10">
    <property type="entry name" value="Winged helix-like DNA-binding domain superfamily/Winged helix DNA-binding domain"/>
    <property type="match status" value="1"/>
</dbReference>
<evidence type="ECO:0000256" key="2">
    <source>
        <dbReference type="ARBA" id="ARBA00022491"/>
    </source>
</evidence>
<evidence type="ECO:0000256" key="6">
    <source>
        <dbReference type="ARBA" id="ARBA00023163"/>
    </source>
</evidence>
<evidence type="ECO:0000256" key="4">
    <source>
        <dbReference type="ARBA" id="ARBA00023027"/>
    </source>
</evidence>
<dbReference type="NCBIfam" id="NF003996">
    <property type="entry name" value="PRK05472.2-5"/>
    <property type="match status" value="1"/>
</dbReference>
<dbReference type="GO" id="GO:0003677">
    <property type="term" value="F:DNA binding"/>
    <property type="evidence" value="ECO:0007669"/>
    <property type="project" value="UniProtKB-UniRule"/>
</dbReference>
<dbReference type="PANTHER" id="PTHR35786">
    <property type="entry name" value="REDOX-SENSING TRANSCRIPTIONAL REPRESSOR REX"/>
    <property type="match status" value="1"/>
</dbReference>
<dbReference type="GO" id="GO:0003700">
    <property type="term" value="F:DNA-binding transcription factor activity"/>
    <property type="evidence" value="ECO:0007669"/>
    <property type="project" value="UniProtKB-UniRule"/>
</dbReference>
<dbReference type="KEGG" id="anr:Ana3638_22185"/>
<comment type="subcellular location">
    <subcellularLocation>
        <location evidence="7">Cytoplasm</location>
    </subcellularLocation>
</comment>
<dbReference type="InterPro" id="IPR036291">
    <property type="entry name" value="NAD(P)-bd_dom_sf"/>
</dbReference>
<dbReference type="GO" id="GO:0005737">
    <property type="term" value="C:cytoplasm"/>
    <property type="evidence" value="ECO:0007669"/>
    <property type="project" value="UniProtKB-SubCell"/>
</dbReference>
<comment type="function">
    <text evidence="7">Modulates transcription in response to changes in cellular NADH/NAD(+) redox state.</text>
</comment>
<dbReference type="Proteomes" id="UP000464314">
    <property type="component" value="Chromosome"/>
</dbReference>
<keyword evidence="1 7" id="KW-0963">Cytoplasm</keyword>
<dbReference type="SUPFAM" id="SSF51735">
    <property type="entry name" value="NAD(P)-binding Rossmann-fold domains"/>
    <property type="match status" value="1"/>
</dbReference>
<dbReference type="GO" id="GO:0045892">
    <property type="term" value="P:negative regulation of DNA-templated transcription"/>
    <property type="evidence" value="ECO:0007669"/>
    <property type="project" value="InterPro"/>
</dbReference>
<dbReference type="Gene3D" id="3.40.50.720">
    <property type="entry name" value="NAD(P)-binding Rossmann-like Domain"/>
    <property type="match status" value="1"/>
</dbReference>
<dbReference type="NCBIfam" id="NF003995">
    <property type="entry name" value="PRK05472.2-4"/>
    <property type="match status" value="1"/>
</dbReference>
<accession>A0A6P1TUH7</accession>
<evidence type="ECO:0000256" key="7">
    <source>
        <dbReference type="HAMAP-Rule" id="MF_01131"/>
    </source>
</evidence>
<evidence type="ECO:0000259" key="8">
    <source>
        <dbReference type="SMART" id="SM00881"/>
    </source>
</evidence>
<dbReference type="SUPFAM" id="SSF46785">
    <property type="entry name" value="Winged helix' DNA-binding domain"/>
    <property type="match status" value="1"/>
</dbReference>
<evidence type="ECO:0000313" key="10">
    <source>
        <dbReference type="Proteomes" id="UP000464314"/>
    </source>
</evidence>
<dbReference type="HAMAP" id="MF_01131">
    <property type="entry name" value="Rex"/>
    <property type="match status" value="1"/>
</dbReference>
<organism evidence="9 10">
    <name type="scientific">Anaerocolumna sedimenticola</name>
    <dbReference type="NCBI Taxonomy" id="2696063"/>
    <lineage>
        <taxon>Bacteria</taxon>
        <taxon>Bacillati</taxon>
        <taxon>Bacillota</taxon>
        <taxon>Clostridia</taxon>
        <taxon>Lachnospirales</taxon>
        <taxon>Lachnospiraceae</taxon>
        <taxon>Anaerocolumna</taxon>
    </lineage>
</organism>
<evidence type="ECO:0000313" key="9">
    <source>
        <dbReference type="EMBL" id="QHQ63859.1"/>
    </source>
</evidence>
<dbReference type="AlphaFoldDB" id="A0A6P1TUH7"/>
<feature type="domain" description="CoA-binding" evidence="8">
    <location>
        <begin position="81"/>
        <end position="181"/>
    </location>
</feature>
<evidence type="ECO:0000256" key="5">
    <source>
        <dbReference type="ARBA" id="ARBA00023125"/>
    </source>
</evidence>
<sequence length="213" mass="23303">MMIYKSISTQTLQRLPMYLNYLKSLPDNQILNISATTIAEALKFNDVQVRKDLAIISSGGRPKIGYITKNLIFDIEKFLGYDDADSAVIAGAGDLGRTLLSYDGFSKYGLDIIAAFDVREDIIGTTINGKKVLSSDKLKDLCGRMKVRIGIIAVPASEAQEICNSMVESGILAIWNFAPVNLNVPDSVLVQNEDMAFSLAKLSKSLSKKLCLN</sequence>
<dbReference type="SMART" id="SM00881">
    <property type="entry name" value="CoA_binding"/>
    <property type="match status" value="1"/>
</dbReference>
<feature type="DNA-binding region" description="H-T-H motif" evidence="7">
    <location>
        <begin position="17"/>
        <end position="56"/>
    </location>
</feature>
<dbReference type="InterPro" id="IPR003781">
    <property type="entry name" value="CoA-bd"/>
</dbReference>
<proteinExistence type="inferred from homology"/>
<protein>
    <recommendedName>
        <fullName evidence="7">Redox-sensing transcriptional repressor Rex</fullName>
    </recommendedName>
</protein>
<dbReference type="GO" id="GO:0051775">
    <property type="term" value="P:response to redox state"/>
    <property type="evidence" value="ECO:0007669"/>
    <property type="project" value="InterPro"/>
</dbReference>
<dbReference type="Pfam" id="PF06971">
    <property type="entry name" value="Put_DNA-bind_N"/>
    <property type="match status" value="1"/>
</dbReference>
<reference evidence="9 10" key="1">
    <citation type="submission" date="2020-01" db="EMBL/GenBank/DDBJ databases">
        <title>Genome analysis of Anaerocolumna sp. CBA3638.</title>
        <authorList>
            <person name="Kim J."/>
            <person name="Roh S.W."/>
        </authorList>
    </citation>
    <scope>NUCLEOTIDE SEQUENCE [LARGE SCALE GENOMIC DNA]</scope>
    <source>
        <strain evidence="9 10">CBA3638</strain>
    </source>
</reference>
<dbReference type="EMBL" id="CP048000">
    <property type="protein sequence ID" value="QHQ63859.1"/>
    <property type="molecule type" value="Genomic_DNA"/>
</dbReference>
<keyword evidence="4 7" id="KW-0520">NAD</keyword>
<dbReference type="PANTHER" id="PTHR35786:SF1">
    <property type="entry name" value="REDOX-SENSING TRANSCRIPTIONAL REPRESSOR REX 1"/>
    <property type="match status" value="1"/>
</dbReference>
<keyword evidence="10" id="KW-1185">Reference proteome</keyword>
<keyword evidence="5 7" id="KW-0238">DNA-binding</keyword>
<dbReference type="InterPro" id="IPR036390">
    <property type="entry name" value="WH_DNA-bd_sf"/>
</dbReference>
<dbReference type="InterPro" id="IPR009718">
    <property type="entry name" value="Rex_DNA-bd_C_dom"/>
</dbReference>
<evidence type="ECO:0000256" key="3">
    <source>
        <dbReference type="ARBA" id="ARBA00023015"/>
    </source>
</evidence>
<dbReference type="InterPro" id="IPR036388">
    <property type="entry name" value="WH-like_DNA-bd_sf"/>
</dbReference>
<keyword evidence="3 7" id="KW-0805">Transcription regulation</keyword>
<comment type="subunit">
    <text evidence="7">Homodimer.</text>
</comment>
<feature type="binding site" evidence="7">
    <location>
        <begin position="91"/>
        <end position="96"/>
    </location>
    <ligand>
        <name>NAD(+)</name>
        <dbReference type="ChEBI" id="CHEBI:57540"/>
    </ligand>
</feature>
<dbReference type="NCBIfam" id="NF003994">
    <property type="entry name" value="PRK05472.2-3"/>
    <property type="match status" value="1"/>
</dbReference>